<dbReference type="GO" id="GO:0032259">
    <property type="term" value="P:methylation"/>
    <property type="evidence" value="ECO:0007669"/>
    <property type="project" value="UniProtKB-KW"/>
</dbReference>
<dbReference type="EMBL" id="CP036263">
    <property type="protein sequence ID" value="QDS97347.1"/>
    <property type="molecule type" value="Genomic_DNA"/>
</dbReference>
<evidence type="ECO:0000256" key="2">
    <source>
        <dbReference type="ARBA" id="ARBA00022603"/>
    </source>
</evidence>
<dbReference type="PANTHER" id="PTHR43191">
    <property type="entry name" value="RRNA METHYLTRANSFERASE 3"/>
    <property type="match status" value="1"/>
</dbReference>
<keyword evidence="3 6" id="KW-0808">Transferase</keyword>
<name>A0A517MRC3_9BACT</name>
<evidence type="ECO:0000313" key="7">
    <source>
        <dbReference type="Proteomes" id="UP000319852"/>
    </source>
</evidence>
<dbReference type="GO" id="GO:0005737">
    <property type="term" value="C:cytoplasm"/>
    <property type="evidence" value="ECO:0007669"/>
    <property type="project" value="UniProtKB-ARBA"/>
</dbReference>
<evidence type="ECO:0000259" key="5">
    <source>
        <dbReference type="SMART" id="SM00967"/>
    </source>
</evidence>
<dbReference type="KEGG" id="amob:HG15A2_06080"/>
<protein>
    <submittedName>
        <fullName evidence="6">23S rRNA (Uridine(2479)-2'-O)-methyltransferase</fullName>
        <ecNumber evidence="6">2.1.1.208</ecNumber>
    </submittedName>
</protein>
<dbReference type="Pfam" id="PF00588">
    <property type="entry name" value="SpoU_methylase"/>
    <property type="match status" value="1"/>
</dbReference>
<keyword evidence="7" id="KW-1185">Reference proteome</keyword>
<dbReference type="InterPro" id="IPR029026">
    <property type="entry name" value="tRNA_m1G_MTases_N"/>
</dbReference>
<comment type="similarity">
    <text evidence="1">Belongs to the class IV-like SAM-binding methyltransferase superfamily. RNA methyltransferase TrmH family.</text>
</comment>
<organism evidence="6 7">
    <name type="scientific">Adhaeretor mobilis</name>
    <dbReference type="NCBI Taxonomy" id="1930276"/>
    <lineage>
        <taxon>Bacteria</taxon>
        <taxon>Pseudomonadati</taxon>
        <taxon>Planctomycetota</taxon>
        <taxon>Planctomycetia</taxon>
        <taxon>Pirellulales</taxon>
        <taxon>Lacipirellulaceae</taxon>
        <taxon>Adhaeretor</taxon>
    </lineage>
</organism>
<proteinExistence type="inferred from homology"/>
<dbReference type="RefSeq" id="WP_145057653.1">
    <property type="nucleotide sequence ID" value="NZ_CP036263.1"/>
</dbReference>
<feature type="region of interest" description="Disordered" evidence="4">
    <location>
        <begin position="1"/>
        <end position="20"/>
    </location>
</feature>
<dbReference type="Proteomes" id="UP000319852">
    <property type="component" value="Chromosome"/>
</dbReference>
<evidence type="ECO:0000256" key="1">
    <source>
        <dbReference type="ARBA" id="ARBA00007228"/>
    </source>
</evidence>
<dbReference type="InterPro" id="IPR051259">
    <property type="entry name" value="rRNA_Methyltransferase"/>
</dbReference>
<dbReference type="InterPro" id="IPR029028">
    <property type="entry name" value="Alpha/beta_knot_MTases"/>
</dbReference>
<evidence type="ECO:0000256" key="4">
    <source>
        <dbReference type="SAM" id="MobiDB-lite"/>
    </source>
</evidence>
<feature type="compositionally biased region" description="Basic and acidic residues" evidence="4">
    <location>
        <begin position="1"/>
        <end position="18"/>
    </location>
</feature>
<dbReference type="PANTHER" id="PTHR43191:SF2">
    <property type="entry name" value="RRNA METHYLTRANSFERASE 3, MITOCHONDRIAL"/>
    <property type="match status" value="1"/>
</dbReference>
<dbReference type="InterPro" id="IPR029064">
    <property type="entry name" value="Ribosomal_eL30-like_sf"/>
</dbReference>
<evidence type="ECO:0000313" key="6">
    <source>
        <dbReference type="EMBL" id="QDS97347.1"/>
    </source>
</evidence>
<dbReference type="SMART" id="SM00967">
    <property type="entry name" value="SpoU_sub_bind"/>
    <property type="match status" value="1"/>
</dbReference>
<dbReference type="InterPro" id="IPR053888">
    <property type="entry name" value="MRM3-like_sub_bind"/>
</dbReference>
<evidence type="ECO:0000256" key="3">
    <source>
        <dbReference type="ARBA" id="ARBA00022679"/>
    </source>
</evidence>
<sequence length="267" mass="28798">MPEHITSRQNPRVKEAVKLKQRRQRERQGRFFIDGVREIDRALNAGLGIVEAFVCESLCSAEEAQAVAKRLEKQAKEFLTVTPDVFEKLCFGERTDGVLAVAATPHHTLDDIELPERPLVAVLEGLEKPGNIGAALRSADGAGLDAVIVANPGTDLFNPNTVRASLGTVFGGNIAAATSEETIEWLRGIELPTYAARPEANHRYDGVIYNQGAALVLGSEAHGLSDVWYGAGVTAIGLPMHGIADSLNVSATAAVLFYEARRQWDAE</sequence>
<dbReference type="InterPro" id="IPR001537">
    <property type="entry name" value="SpoU_MeTrfase"/>
</dbReference>
<reference evidence="6 7" key="1">
    <citation type="submission" date="2019-02" db="EMBL/GenBank/DDBJ databases">
        <title>Deep-cultivation of Planctomycetes and their phenomic and genomic characterization uncovers novel biology.</title>
        <authorList>
            <person name="Wiegand S."/>
            <person name="Jogler M."/>
            <person name="Boedeker C."/>
            <person name="Pinto D."/>
            <person name="Vollmers J."/>
            <person name="Rivas-Marin E."/>
            <person name="Kohn T."/>
            <person name="Peeters S.H."/>
            <person name="Heuer A."/>
            <person name="Rast P."/>
            <person name="Oberbeckmann S."/>
            <person name="Bunk B."/>
            <person name="Jeske O."/>
            <person name="Meyerdierks A."/>
            <person name="Storesund J.E."/>
            <person name="Kallscheuer N."/>
            <person name="Luecker S."/>
            <person name="Lage O.M."/>
            <person name="Pohl T."/>
            <person name="Merkel B.J."/>
            <person name="Hornburger P."/>
            <person name="Mueller R.-W."/>
            <person name="Bruemmer F."/>
            <person name="Labrenz M."/>
            <person name="Spormann A.M."/>
            <person name="Op den Camp H."/>
            <person name="Overmann J."/>
            <person name="Amann R."/>
            <person name="Jetten M.S.M."/>
            <person name="Mascher T."/>
            <person name="Medema M.H."/>
            <person name="Devos D.P."/>
            <person name="Kaster A.-K."/>
            <person name="Ovreas L."/>
            <person name="Rohde M."/>
            <person name="Galperin M.Y."/>
            <person name="Jogler C."/>
        </authorList>
    </citation>
    <scope>NUCLEOTIDE SEQUENCE [LARGE SCALE GENOMIC DNA]</scope>
    <source>
        <strain evidence="6 7">HG15A2</strain>
    </source>
</reference>
<dbReference type="GO" id="GO:0006396">
    <property type="term" value="P:RNA processing"/>
    <property type="evidence" value="ECO:0007669"/>
    <property type="project" value="InterPro"/>
</dbReference>
<dbReference type="EC" id="2.1.1.208" evidence="6"/>
<dbReference type="GO" id="GO:0003723">
    <property type="term" value="F:RNA binding"/>
    <property type="evidence" value="ECO:0007669"/>
    <property type="project" value="InterPro"/>
</dbReference>
<dbReference type="GO" id="GO:0008173">
    <property type="term" value="F:RNA methyltransferase activity"/>
    <property type="evidence" value="ECO:0007669"/>
    <property type="project" value="InterPro"/>
</dbReference>
<dbReference type="SUPFAM" id="SSF75217">
    <property type="entry name" value="alpha/beta knot"/>
    <property type="match status" value="1"/>
</dbReference>
<accession>A0A517MRC3</accession>
<dbReference type="Pfam" id="PF22435">
    <property type="entry name" value="MRM3-like_sub_bind"/>
    <property type="match status" value="1"/>
</dbReference>
<dbReference type="SUPFAM" id="SSF55315">
    <property type="entry name" value="L30e-like"/>
    <property type="match status" value="1"/>
</dbReference>
<dbReference type="AlphaFoldDB" id="A0A517MRC3"/>
<dbReference type="OrthoDB" id="9794400at2"/>
<dbReference type="Gene3D" id="3.40.1280.10">
    <property type="match status" value="1"/>
</dbReference>
<dbReference type="Gene3D" id="3.30.1330.30">
    <property type="match status" value="1"/>
</dbReference>
<dbReference type="InterPro" id="IPR013123">
    <property type="entry name" value="SpoU_subst-bd"/>
</dbReference>
<feature type="domain" description="RNA 2-O ribose methyltransferase substrate binding" evidence="5">
    <location>
        <begin position="32"/>
        <end position="108"/>
    </location>
</feature>
<gene>
    <name evidence="6" type="primary">aviRb</name>
    <name evidence="6" type="ORF">HG15A2_06080</name>
</gene>
<keyword evidence="2 6" id="KW-0489">Methyltransferase</keyword>